<dbReference type="EMBL" id="JBBNAF010000005">
    <property type="protein sequence ID" value="KAK9143022.1"/>
    <property type="molecule type" value="Genomic_DNA"/>
</dbReference>
<dbReference type="Proteomes" id="UP001420932">
    <property type="component" value="Unassembled WGS sequence"/>
</dbReference>
<evidence type="ECO:0000313" key="1">
    <source>
        <dbReference type="EMBL" id="KAK9143022.1"/>
    </source>
</evidence>
<sequence>MCARIGRGYRDKSSYLCISVAPKIRITFFWTRRRNYLPLDMDLDDPLLGLECLIYMISGVCEKLMVDAKGIDVDLSTYKGKALLIVNAPYNDLSGLTNSNYTELAKLYEKYINQAEYPIFDKVLFPPLPFVQPIVVKYEIHVVAGAILQRWKLFIHWHSAGYIGLLKQQTSEYSSTLSLVDDILEQTGMCKLYVTFLWCSFIDQDGQVHIYDLLTGQWTASFQAAAGDVSTTKKLLEGVQAMEQISNGSETELLYSVSDPLLIRDGSETEYHISVSGLLLIKDGSETEYNNSVFDPLLIRDGSETECNYNCTI</sequence>
<comment type="caution">
    <text evidence="1">The sequence shown here is derived from an EMBL/GenBank/DDBJ whole genome shotgun (WGS) entry which is preliminary data.</text>
</comment>
<reference evidence="1 2" key="1">
    <citation type="submission" date="2024-01" db="EMBL/GenBank/DDBJ databases">
        <title>Genome assemblies of Stephania.</title>
        <authorList>
            <person name="Yang L."/>
        </authorList>
    </citation>
    <scope>NUCLEOTIDE SEQUENCE [LARGE SCALE GENOMIC DNA]</scope>
    <source>
        <strain evidence="1">YNDBR</strain>
        <tissue evidence="1">Leaf</tissue>
    </source>
</reference>
<proteinExistence type="predicted"/>
<dbReference type="AlphaFoldDB" id="A0AAP0JZI2"/>
<keyword evidence="2" id="KW-1185">Reference proteome</keyword>
<protein>
    <submittedName>
        <fullName evidence="1">Uncharacterized protein</fullName>
    </submittedName>
</protein>
<dbReference type="Gene3D" id="3.40.30.10">
    <property type="entry name" value="Glutaredoxin"/>
    <property type="match status" value="1"/>
</dbReference>
<accession>A0AAP0JZI2</accession>
<evidence type="ECO:0000313" key="2">
    <source>
        <dbReference type="Proteomes" id="UP001420932"/>
    </source>
</evidence>
<gene>
    <name evidence="1" type="ORF">Syun_012422</name>
</gene>
<organism evidence="1 2">
    <name type="scientific">Stephania yunnanensis</name>
    <dbReference type="NCBI Taxonomy" id="152371"/>
    <lineage>
        <taxon>Eukaryota</taxon>
        <taxon>Viridiplantae</taxon>
        <taxon>Streptophyta</taxon>
        <taxon>Embryophyta</taxon>
        <taxon>Tracheophyta</taxon>
        <taxon>Spermatophyta</taxon>
        <taxon>Magnoliopsida</taxon>
        <taxon>Ranunculales</taxon>
        <taxon>Menispermaceae</taxon>
        <taxon>Menispermoideae</taxon>
        <taxon>Cissampelideae</taxon>
        <taxon>Stephania</taxon>
    </lineage>
</organism>
<name>A0AAP0JZI2_9MAGN</name>